<accession>A0ACC2I9N7</accession>
<comment type="caution">
    <text evidence="1">The sequence shown here is derived from an EMBL/GenBank/DDBJ whole genome shotgun (WGS) entry which is preliminary data.</text>
</comment>
<keyword evidence="2" id="KW-1185">Reference proteome</keyword>
<evidence type="ECO:0000313" key="2">
    <source>
        <dbReference type="Proteomes" id="UP001153331"/>
    </source>
</evidence>
<proteinExistence type="predicted"/>
<sequence length="288" mass="30252">MRFVLPASIIVGLFGITARADCRHPNGNLQTDLYHASCAGVLDNPLNTMCCAIERPNPSEGLSQDGLTADVCLPNGLCKQSSRQDENSSVITTYFREECTVADWKSGKCLSICLSNSVSRNVEMTPCDGTANSTRWCCGNNEECCAGDIGVETLAQTFVGMLASATMAPSSSATVSDSSFTAASNTSPSNTAAPVSSETSSRIPPGAIAGIVIGAFAAVTLAIAAWFLVAHRRRSAASPPPTYVEAGHAPELSKTVYHHEADGAEPQVSEVSAANKKDHDGRTRVFEM</sequence>
<gene>
    <name evidence="1" type="ORF">OPT61_g5613</name>
</gene>
<organism evidence="1 2">
    <name type="scientific">Boeremia exigua</name>
    <dbReference type="NCBI Taxonomy" id="749465"/>
    <lineage>
        <taxon>Eukaryota</taxon>
        <taxon>Fungi</taxon>
        <taxon>Dikarya</taxon>
        <taxon>Ascomycota</taxon>
        <taxon>Pezizomycotina</taxon>
        <taxon>Dothideomycetes</taxon>
        <taxon>Pleosporomycetidae</taxon>
        <taxon>Pleosporales</taxon>
        <taxon>Pleosporineae</taxon>
        <taxon>Didymellaceae</taxon>
        <taxon>Boeremia</taxon>
    </lineage>
</organism>
<dbReference type="Proteomes" id="UP001153331">
    <property type="component" value="Unassembled WGS sequence"/>
</dbReference>
<name>A0ACC2I9N7_9PLEO</name>
<protein>
    <submittedName>
        <fullName evidence="1">Uncharacterized protein</fullName>
    </submittedName>
</protein>
<reference evidence="1" key="1">
    <citation type="submission" date="2022-11" db="EMBL/GenBank/DDBJ databases">
        <title>Genome Sequence of Boeremia exigua.</title>
        <authorList>
            <person name="Buettner E."/>
        </authorList>
    </citation>
    <scope>NUCLEOTIDE SEQUENCE</scope>
    <source>
        <strain evidence="1">CU02</strain>
    </source>
</reference>
<dbReference type="EMBL" id="JAPHNI010000367">
    <property type="protein sequence ID" value="KAJ8111904.1"/>
    <property type="molecule type" value="Genomic_DNA"/>
</dbReference>
<evidence type="ECO:0000313" key="1">
    <source>
        <dbReference type="EMBL" id="KAJ8111904.1"/>
    </source>
</evidence>